<dbReference type="Proteomes" id="UP001146120">
    <property type="component" value="Unassembled WGS sequence"/>
</dbReference>
<organism evidence="1 2">
    <name type="scientific">Lagenidium giganteum</name>
    <dbReference type="NCBI Taxonomy" id="4803"/>
    <lineage>
        <taxon>Eukaryota</taxon>
        <taxon>Sar</taxon>
        <taxon>Stramenopiles</taxon>
        <taxon>Oomycota</taxon>
        <taxon>Peronosporomycetes</taxon>
        <taxon>Pythiales</taxon>
        <taxon>Pythiaceae</taxon>
    </lineage>
</organism>
<name>A0AAV2Z3R3_9STRA</name>
<proteinExistence type="predicted"/>
<dbReference type="AlphaFoldDB" id="A0AAV2Z3R3"/>
<keyword evidence="2" id="KW-1185">Reference proteome</keyword>
<evidence type="ECO:0000313" key="1">
    <source>
        <dbReference type="EMBL" id="DAZ99389.1"/>
    </source>
</evidence>
<reference evidence="1" key="1">
    <citation type="submission" date="2022-11" db="EMBL/GenBank/DDBJ databases">
        <authorList>
            <person name="Morgan W.R."/>
            <person name="Tartar A."/>
        </authorList>
    </citation>
    <scope>NUCLEOTIDE SEQUENCE</scope>
    <source>
        <strain evidence="1">ARSEF 373</strain>
    </source>
</reference>
<evidence type="ECO:0000313" key="2">
    <source>
        <dbReference type="Proteomes" id="UP001146120"/>
    </source>
</evidence>
<reference evidence="1" key="2">
    <citation type="journal article" date="2023" name="Microbiol Resour">
        <title>Decontamination and Annotation of the Draft Genome Sequence of the Oomycete Lagenidium giganteum ARSEF 373.</title>
        <authorList>
            <person name="Morgan W.R."/>
            <person name="Tartar A."/>
        </authorList>
    </citation>
    <scope>NUCLEOTIDE SEQUENCE</scope>
    <source>
        <strain evidence="1">ARSEF 373</strain>
    </source>
</reference>
<accession>A0AAV2Z3R3</accession>
<protein>
    <submittedName>
        <fullName evidence="1">Uncharacterized protein</fullName>
    </submittedName>
</protein>
<gene>
    <name evidence="1" type="ORF">N0F65_005291</name>
</gene>
<dbReference type="EMBL" id="DAKRPA010000084">
    <property type="protein sequence ID" value="DAZ99389.1"/>
    <property type="molecule type" value="Genomic_DNA"/>
</dbReference>
<sequence>MLEPIHLSLLNVLTVANCPRLELPVSLQAMHQLITLIIYNNCTVARWDDDAALTTCSHPSIRNLYLIRSSWTRVNSTLPRGLMTGSVPTTLSELCVVDSDEFVPPSDFAVQWKQPLCRLVCKPLLWSTVPLQLHSARSGA</sequence>
<comment type="caution">
    <text evidence="1">The sequence shown here is derived from an EMBL/GenBank/DDBJ whole genome shotgun (WGS) entry which is preliminary data.</text>
</comment>